<gene>
    <name evidence="1" type="ORF">H4Bulk48758_000002</name>
</gene>
<evidence type="ECO:0000313" key="1">
    <source>
        <dbReference type="EMBL" id="QDH88524.1"/>
    </source>
</evidence>
<organism evidence="1">
    <name type="scientific">Leviviridae sp</name>
    <dbReference type="NCBI Taxonomy" id="2027243"/>
    <lineage>
        <taxon>Viruses</taxon>
        <taxon>Riboviria</taxon>
        <taxon>Orthornavirae</taxon>
        <taxon>Lenarviricota</taxon>
        <taxon>Leviviricetes</taxon>
        <taxon>Norzivirales</taxon>
        <taxon>Fiersviridae</taxon>
    </lineage>
</organism>
<proteinExistence type="predicted"/>
<protein>
    <submittedName>
        <fullName evidence="1">Uncharacterized protein</fullName>
    </submittedName>
</protein>
<name>A0A514D4I6_9VIRU</name>
<sequence length="120" mass="13241">MLADPQSVTVNAVAKSMPRVETQGRRSVYRKDDETYELTVSHETVGSKTGPRIRSMVKLVRKDVVADPLTSVNDYESLVVYTVIDRPVAGFSLTTVQQVVAGFESWLDGTMVGKLYGQES</sequence>
<accession>A0A514D4I6</accession>
<reference evidence="1" key="1">
    <citation type="submission" date="2019-05" db="EMBL/GenBank/DDBJ databases">
        <title>Metatranscriptomic reconstruction reveals RNA viruses with the potential to shape carbon cycling in soil.</title>
        <authorList>
            <person name="Starr E.P."/>
            <person name="Nuccio E."/>
            <person name="Pett-Ridge J."/>
            <person name="Banfield J.F."/>
            <person name="Firestone M.K."/>
        </authorList>
    </citation>
    <scope>NUCLEOTIDE SEQUENCE</scope>
    <source>
        <strain evidence="1">H4_Bulk_48_scaffold_758</strain>
    </source>
</reference>
<dbReference type="EMBL" id="MN034155">
    <property type="protein sequence ID" value="QDH88524.1"/>
    <property type="molecule type" value="Genomic_RNA"/>
</dbReference>
<dbReference type="Gene3D" id="2.40.160.220">
    <property type="match status" value="1"/>
</dbReference>